<protein>
    <submittedName>
        <fullName evidence="2">Uncharacterized protein</fullName>
    </submittedName>
</protein>
<name>A0A0L6V725_9BASI</name>
<keyword evidence="1" id="KW-0812">Transmembrane</keyword>
<keyword evidence="3" id="KW-1185">Reference proteome</keyword>
<dbReference type="Proteomes" id="UP000037035">
    <property type="component" value="Unassembled WGS sequence"/>
</dbReference>
<accession>A0A0L6V725</accession>
<evidence type="ECO:0000256" key="1">
    <source>
        <dbReference type="SAM" id="Phobius"/>
    </source>
</evidence>
<dbReference type="EMBL" id="LAVV01007445">
    <property type="protein sequence ID" value="KNZ55905.1"/>
    <property type="molecule type" value="Genomic_DNA"/>
</dbReference>
<evidence type="ECO:0000313" key="3">
    <source>
        <dbReference type="Proteomes" id="UP000037035"/>
    </source>
</evidence>
<organism evidence="2 3">
    <name type="scientific">Puccinia sorghi</name>
    <dbReference type="NCBI Taxonomy" id="27349"/>
    <lineage>
        <taxon>Eukaryota</taxon>
        <taxon>Fungi</taxon>
        <taxon>Dikarya</taxon>
        <taxon>Basidiomycota</taxon>
        <taxon>Pucciniomycotina</taxon>
        <taxon>Pucciniomycetes</taxon>
        <taxon>Pucciniales</taxon>
        <taxon>Pucciniaceae</taxon>
        <taxon>Puccinia</taxon>
    </lineage>
</organism>
<dbReference type="VEuPathDB" id="FungiDB:VP01_2548g2"/>
<proteinExistence type="predicted"/>
<reference evidence="2 3" key="1">
    <citation type="submission" date="2015-08" db="EMBL/GenBank/DDBJ databases">
        <title>Next Generation Sequencing and Analysis of the Genome of Puccinia sorghi L Schw, the Causal Agent of Maize Common Rust.</title>
        <authorList>
            <person name="Rochi L."/>
            <person name="Burguener G."/>
            <person name="Darino M."/>
            <person name="Turjanski A."/>
            <person name="Kreff E."/>
            <person name="Dieguez M.J."/>
            <person name="Sacco F."/>
        </authorList>
    </citation>
    <scope>NUCLEOTIDE SEQUENCE [LARGE SCALE GENOMIC DNA]</scope>
    <source>
        <strain evidence="2 3">RO10H11247</strain>
    </source>
</reference>
<keyword evidence="1" id="KW-0472">Membrane</keyword>
<keyword evidence="1" id="KW-1133">Transmembrane helix</keyword>
<gene>
    <name evidence="2" type="ORF">VP01_2548g2</name>
</gene>
<dbReference type="AlphaFoldDB" id="A0A0L6V725"/>
<feature type="transmembrane region" description="Helical" evidence="1">
    <location>
        <begin position="39"/>
        <end position="60"/>
    </location>
</feature>
<comment type="caution">
    <text evidence="2">The sequence shown here is derived from an EMBL/GenBank/DDBJ whole genome shotgun (WGS) entry which is preliminary data.</text>
</comment>
<sequence length="397" mass="45555">MVDHVWQPLDVQLSILMIMFDCCSHGNSPFRASSRFKQFFLSVTTLLMVVTWEFLILQSASLLINSQLGHKPPGLIFILPHYICGSFWVYKERFFVHTGGSIVLSTQQNQGKNWRVKLQNHEHSQSLYGLQKILTNLEVSRSETKGYSTHIRGGHSVTSRDSFSFHTVSVLFERGTSSIFHLWLINIIYNRNNSSSGLGTTNYDLGPQQNISRKLIIKKFCSSGISIIISLECIRAPPDILKRPGMDRKMRAILERTGNNQIQPHQYCRMLVPSGLTPSFKYLDILDCSMSGASVVFAACQSNSPRLLKNFWKLEMIIFKNKRLVTFPENVFEGRIENHSTKISWFLQCINQVLFDFLDNKGGRLNQEGFIVKSMLDLFEVFHQKLSRQVRCQPSLY</sequence>
<evidence type="ECO:0000313" key="2">
    <source>
        <dbReference type="EMBL" id="KNZ55905.1"/>
    </source>
</evidence>